<dbReference type="AlphaFoldDB" id="A0A6C2CCB1"/>
<dbReference type="Pfam" id="PF18013">
    <property type="entry name" value="Phage_lysozyme2"/>
    <property type="match status" value="1"/>
</dbReference>
<sequence>MDENNQKQSTGGSAVLGTIKGSKKLKVFISIFSVLIPIAIATFCAMFLIIVITGGSKSSCFNTNTPSTSGGAAIGGDWKDENSDTHKAMQYAADQFKSRLHMSGTNIAAALAIGLRESGFNTASVNPSGHVIGIWQWGNGGLNGDRYGNTESTLEGQVGLAIKELTTTHVKALSEMKDADLAGSLDAWDVNFEILSLNDPQRKLPETTATAVEVQKIFNLNFNGDINVGDSQISNGDGVANSGSDSDMAICDSGVSGTTSGLPIKGKYRITGGYPNYDGQEGYIHWGVDFQTVDHTETGEESNVYSVSDGTVVTKTFDLAGGNYVVIRNSDGVYAYYGHAPSQQAIVVNVGEQVKKGQHISHEGQTGSATGIHVHFGVNPVLNNFNPHTPKGIDSPAKYLQNFPKQLVPKDGVVNPDMSTVFDASEQKDQ</sequence>
<evidence type="ECO:0000256" key="1">
    <source>
        <dbReference type="SAM" id="Phobius"/>
    </source>
</evidence>
<comment type="caution">
    <text evidence="4">The sequence shown here is derived from an EMBL/GenBank/DDBJ whole genome shotgun (WGS) entry which is preliminary data.</text>
</comment>
<dbReference type="GO" id="GO:0004222">
    <property type="term" value="F:metalloendopeptidase activity"/>
    <property type="evidence" value="ECO:0007669"/>
    <property type="project" value="TreeGrafter"/>
</dbReference>
<keyword evidence="5" id="KW-1185">Reference proteome</keyword>
<keyword evidence="1" id="KW-0812">Transmembrane</keyword>
<feature type="transmembrane region" description="Helical" evidence="1">
    <location>
        <begin position="27"/>
        <end position="52"/>
    </location>
</feature>
<dbReference type="SUPFAM" id="SSF51261">
    <property type="entry name" value="Duplicated hybrid motif"/>
    <property type="match status" value="1"/>
</dbReference>
<dbReference type="InterPro" id="IPR016047">
    <property type="entry name" value="M23ase_b-sheet_dom"/>
</dbReference>
<evidence type="ECO:0000259" key="2">
    <source>
        <dbReference type="Pfam" id="PF01551"/>
    </source>
</evidence>
<dbReference type="Gene3D" id="1.10.530.10">
    <property type="match status" value="1"/>
</dbReference>
<dbReference type="Proteomes" id="UP000371977">
    <property type="component" value="Unassembled WGS sequence"/>
</dbReference>
<organism evidence="4 5">
    <name type="scientific">Weissella muntiaci</name>
    <dbReference type="NCBI Taxonomy" id="2508881"/>
    <lineage>
        <taxon>Bacteria</taxon>
        <taxon>Bacillati</taxon>
        <taxon>Bacillota</taxon>
        <taxon>Bacilli</taxon>
        <taxon>Lactobacillales</taxon>
        <taxon>Lactobacillaceae</taxon>
        <taxon>Weissella</taxon>
    </lineage>
</organism>
<dbReference type="InterPro" id="IPR011055">
    <property type="entry name" value="Dup_hybrid_motif"/>
</dbReference>
<name>A0A6C2CCB1_9LACO</name>
<dbReference type="EMBL" id="SDGZ01000003">
    <property type="protein sequence ID" value="TYC51053.1"/>
    <property type="molecule type" value="Genomic_DNA"/>
</dbReference>
<dbReference type="PANTHER" id="PTHR21666">
    <property type="entry name" value="PEPTIDASE-RELATED"/>
    <property type="match status" value="1"/>
</dbReference>
<dbReference type="Gene3D" id="2.70.70.10">
    <property type="entry name" value="Glucose Permease (Domain IIA)"/>
    <property type="match status" value="1"/>
</dbReference>
<feature type="domain" description="Phage tail lysozyme" evidence="3">
    <location>
        <begin position="88"/>
        <end position="217"/>
    </location>
</feature>
<evidence type="ECO:0000313" key="4">
    <source>
        <dbReference type="EMBL" id="TYC51053.1"/>
    </source>
</evidence>
<keyword evidence="1" id="KW-1133">Transmembrane helix</keyword>
<dbReference type="Pfam" id="PF01551">
    <property type="entry name" value="Peptidase_M23"/>
    <property type="match status" value="1"/>
</dbReference>
<dbReference type="PANTHER" id="PTHR21666:SF270">
    <property type="entry name" value="MUREIN HYDROLASE ACTIVATOR ENVC"/>
    <property type="match status" value="1"/>
</dbReference>
<protein>
    <submittedName>
        <fullName evidence="4">M23 family metallopeptidase</fullName>
    </submittedName>
</protein>
<evidence type="ECO:0000259" key="3">
    <source>
        <dbReference type="Pfam" id="PF18013"/>
    </source>
</evidence>
<dbReference type="InterPro" id="IPR041219">
    <property type="entry name" value="Phage_lysozyme2"/>
</dbReference>
<dbReference type="CDD" id="cd12797">
    <property type="entry name" value="M23_peptidase"/>
    <property type="match status" value="1"/>
</dbReference>
<evidence type="ECO:0000313" key="5">
    <source>
        <dbReference type="Proteomes" id="UP000371977"/>
    </source>
</evidence>
<reference evidence="4 5" key="1">
    <citation type="submission" date="2019-01" db="EMBL/GenBank/DDBJ databases">
        <title>Weissella sp. nov., a novel lactic acid bacterium isolated from animal feces.</title>
        <authorList>
            <person name="Wang L.-T."/>
        </authorList>
    </citation>
    <scope>NUCLEOTIDE SEQUENCE [LARGE SCALE GENOMIC DNA]</scope>
    <source>
        <strain evidence="4 5">8H-2</strain>
    </source>
</reference>
<accession>A0A6C2CCB1</accession>
<keyword evidence="1" id="KW-0472">Membrane</keyword>
<gene>
    <name evidence="4" type="ORF">ESZ50_00530</name>
</gene>
<dbReference type="InterPro" id="IPR050570">
    <property type="entry name" value="Cell_wall_metabolism_enzyme"/>
</dbReference>
<dbReference type="RefSeq" id="WP_148621639.1">
    <property type="nucleotide sequence ID" value="NZ_SDGZ01000003.1"/>
</dbReference>
<feature type="domain" description="M23ase beta-sheet core" evidence="2">
    <location>
        <begin position="284"/>
        <end position="385"/>
    </location>
</feature>
<dbReference type="OrthoDB" id="2145421at2"/>
<proteinExistence type="predicted"/>